<evidence type="ECO:0000256" key="9">
    <source>
        <dbReference type="RuleBase" id="RU003357"/>
    </source>
</evidence>
<keyword evidence="3 8" id="KW-1134">Transmembrane beta strand</keyword>
<evidence type="ECO:0000259" key="10">
    <source>
        <dbReference type="Pfam" id="PF00593"/>
    </source>
</evidence>
<dbReference type="NCBIfam" id="TIGR04057">
    <property type="entry name" value="SusC_RagA_signa"/>
    <property type="match status" value="1"/>
</dbReference>
<keyword evidence="13" id="KW-1185">Reference proteome</keyword>
<dbReference type="RefSeq" id="WP_254086547.1">
    <property type="nucleotide sequence ID" value="NZ_JAHESE010000028.1"/>
</dbReference>
<dbReference type="InterPro" id="IPR037066">
    <property type="entry name" value="Plug_dom_sf"/>
</dbReference>
<dbReference type="Proteomes" id="UP001319080">
    <property type="component" value="Unassembled WGS sequence"/>
</dbReference>
<dbReference type="Pfam" id="PF00593">
    <property type="entry name" value="TonB_dep_Rec_b-barrel"/>
    <property type="match status" value="1"/>
</dbReference>
<feature type="domain" description="TonB-dependent receptor plug" evidence="11">
    <location>
        <begin position="131"/>
        <end position="256"/>
    </location>
</feature>
<gene>
    <name evidence="12" type="ORF">KK062_22190</name>
</gene>
<keyword evidence="4 8" id="KW-0812">Transmembrane</keyword>
<sequence length="1036" mass="111917">MEKTLRVYSYEIHRNLGSLLLLFLLAVLAIPVAAQQEVTIKGKVTELVDGTSLPGVNVLVKGTPNGTTTDANGEYTLSVPAGATLIFSFVGYFPEEIVVSNQTQIDVPMSPDITTLQEMVVIGYGTVKRGDVTGSVVSLKSDDLTPGANISLGQVLQGRAPGVQVYQKSGEPGSAMSVKIRGVSSISAGNDPLYVIDGMPVNNISPVGSPGVAGASNNQNARNPLNGINPADIESIEILKDASATAIYGSRGSNGVVLITTKRGASGAMKVNYNVQVGTQRATKKLDMLSGTEYRDVLNAIIDDGAPNNPARVPDEIVNTNWQDELYRNAPIQSHDLSLSGGKDNTRFYASLGYFDQEGVIPNSGTKRYSAKLNVENSIEKKYAFGMNLAASYIHDDFNSVGVGINENAPALYSALFYDPTVPVYNPDGTYFRASSMTPQLDNPVAVMNGQTANSDSYRIFGTVYGEYFVLPELSAKVKVSGDISTSRRNAWIDPSTILGANNGGIASVNYGDVNYYMVEGTLNYNKKLSDDHSVNAVLGTTYEHFGSNTFNGNGRGYVTPELSYDAIGTGDAVRNVIGSGRQSAVLASYLGRVNYTFKGRYLVTASFRADGSSRFGPNNRFAYFPSGAVAWKIQEEPFLASVGFIDELKLRASVGSVGNQAIPNYMFLNTYGANSQGPVFGGARAPQFYPARLPNPDLKWESSVQADIGVDFAFFDHRLSGSLEYYNRKTSDLLLDMPQPLSTGYGSKFVNAGSMRNSGIELGLSADAVRGESFTWNIGGNISTVKNEVLSLGDMKQFFRGGVASIPAPTVVRPGESLGAFYGYRVVGIWQENDDRTGWPAAIQPGDVKYYDRNADKQITADDRVVLASSIPDFTYGLTSTWTYKNISLSAFFEGSHGASVLNATTIETYFPTAFRRNRLAEPLLNRWTPENASNEYPSFVRPASQGTAVQINSTTVEDASYLRLQSVRLSYNLPIANGPIRNVQFYAVGQNLFTITDYTGIDPAANSLGDDVVRVDYSAYPMVRTYMLGMNVQF</sequence>
<evidence type="ECO:0000259" key="11">
    <source>
        <dbReference type="Pfam" id="PF07715"/>
    </source>
</evidence>
<dbReference type="Gene3D" id="2.60.40.1120">
    <property type="entry name" value="Carboxypeptidase-like, regulatory domain"/>
    <property type="match status" value="1"/>
</dbReference>
<proteinExistence type="inferred from homology"/>
<dbReference type="InterPro" id="IPR023997">
    <property type="entry name" value="TonB-dep_OMP_SusC/RagA_CS"/>
</dbReference>
<dbReference type="InterPro" id="IPR012910">
    <property type="entry name" value="Plug_dom"/>
</dbReference>
<dbReference type="Gene3D" id="2.40.170.20">
    <property type="entry name" value="TonB-dependent receptor, beta-barrel domain"/>
    <property type="match status" value="1"/>
</dbReference>
<dbReference type="GO" id="GO:0009279">
    <property type="term" value="C:cell outer membrane"/>
    <property type="evidence" value="ECO:0007669"/>
    <property type="project" value="UniProtKB-SubCell"/>
</dbReference>
<evidence type="ECO:0000256" key="5">
    <source>
        <dbReference type="ARBA" id="ARBA00023077"/>
    </source>
</evidence>
<evidence type="ECO:0000256" key="6">
    <source>
        <dbReference type="ARBA" id="ARBA00023136"/>
    </source>
</evidence>
<evidence type="ECO:0000313" key="12">
    <source>
        <dbReference type="EMBL" id="MBT1710969.1"/>
    </source>
</evidence>
<feature type="domain" description="TonB-dependent receptor-like beta-barrel" evidence="10">
    <location>
        <begin position="486"/>
        <end position="994"/>
    </location>
</feature>
<dbReference type="InterPro" id="IPR036942">
    <property type="entry name" value="Beta-barrel_TonB_sf"/>
</dbReference>
<keyword evidence="2 8" id="KW-0813">Transport</keyword>
<evidence type="ECO:0000256" key="7">
    <source>
        <dbReference type="ARBA" id="ARBA00023237"/>
    </source>
</evidence>
<keyword evidence="12" id="KW-0675">Receptor</keyword>
<dbReference type="EMBL" id="JAHESE010000028">
    <property type="protein sequence ID" value="MBT1710969.1"/>
    <property type="molecule type" value="Genomic_DNA"/>
</dbReference>
<accession>A0AAP2GS50</accession>
<organism evidence="12 13">
    <name type="scientific">Dawidia cretensis</name>
    <dbReference type="NCBI Taxonomy" id="2782350"/>
    <lineage>
        <taxon>Bacteria</taxon>
        <taxon>Pseudomonadati</taxon>
        <taxon>Bacteroidota</taxon>
        <taxon>Cytophagia</taxon>
        <taxon>Cytophagales</taxon>
        <taxon>Chryseotaleaceae</taxon>
        <taxon>Dawidia</taxon>
    </lineage>
</organism>
<comment type="caution">
    <text evidence="12">The sequence shown here is derived from an EMBL/GenBank/DDBJ whole genome shotgun (WGS) entry which is preliminary data.</text>
</comment>
<dbReference type="InterPro" id="IPR000531">
    <property type="entry name" value="Beta-barrel_TonB"/>
</dbReference>
<dbReference type="NCBIfam" id="TIGR04056">
    <property type="entry name" value="OMP_RagA_SusC"/>
    <property type="match status" value="1"/>
</dbReference>
<protein>
    <submittedName>
        <fullName evidence="12">TonB-dependent receptor</fullName>
    </submittedName>
</protein>
<dbReference type="FunFam" id="2.170.130.10:FF:000008">
    <property type="entry name" value="SusC/RagA family TonB-linked outer membrane protein"/>
    <property type="match status" value="1"/>
</dbReference>
<reference evidence="12 13" key="1">
    <citation type="submission" date="2021-05" db="EMBL/GenBank/DDBJ databases">
        <title>A Polyphasic approach of four new species of the genus Ohtaekwangia: Ohtaekwangia histidinii sp. nov., Ohtaekwangia cretensis sp. nov., Ohtaekwangia indiensis sp. nov., Ohtaekwangia reichenbachii sp. nov. from diverse environment.</title>
        <authorList>
            <person name="Octaviana S."/>
        </authorList>
    </citation>
    <scope>NUCLEOTIDE SEQUENCE [LARGE SCALE GENOMIC DNA]</scope>
    <source>
        <strain evidence="12 13">PWU5</strain>
    </source>
</reference>
<evidence type="ECO:0000313" key="13">
    <source>
        <dbReference type="Proteomes" id="UP001319080"/>
    </source>
</evidence>
<dbReference type="InterPro" id="IPR008969">
    <property type="entry name" value="CarboxyPept-like_regulatory"/>
</dbReference>
<keyword evidence="6 8" id="KW-0472">Membrane</keyword>
<dbReference type="Pfam" id="PF13715">
    <property type="entry name" value="CarbopepD_reg_2"/>
    <property type="match status" value="1"/>
</dbReference>
<keyword evidence="7 8" id="KW-0998">Cell outer membrane</keyword>
<evidence type="ECO:0000256" key="8">
    <source>
        <dbReference type="PROSITE-ProRule" id="PRU01360"/>
    </source>
</evidence>
<evidence type="ECO:0000256" key="3">
    <source>
        <dbReference type="ARBA" id="ARBA00022452"/>
    </source>
</evidence>
<comment type="subcellular location">
    <subcellularLocation>
        <location evidence="1 8">Cell outer membrane</location>
        <topology evidence="1 8">Multi-pass membrane protein</topology>
    </subcellularLocation>
</comment>
<dbReference type="Gene3D" id="2.170.130.10">
    <property type="entry name" value="TonB-dependent receptor, plug domain"/>
    <property type="match status" value="1"/>
</dbReference>
<evidence type="ECO:0000256" key="1">
    <source>
        <dbReference type="ARBA" id="ARBA00004571"/>
    </source>
</evidence>
<dbReference type="Pfam" id="PF07715">
    <property type="entry name" value="Plug"/>
    <property type="match status" value="1"/>
</dbReference>
<dbReference type="SUPFAM" id="SSF56935">
    <property type="entry name" value="Porins"/>
    <property type="match status" value="1"/>
</dbReference>
<comment type="similarity">
    <text evidence="8 9">Belongs to the TonB-dependent receptor family.</text>
</comment>
<dbReference type="SUPFAM" id="SSF49464">
    <property type="entry name" value="Carboxypeptidase regulatory domain-like"/>
    <property type="match status" value="1"/>
</dbReference>
<evidence type="ECO:0000256" key="2">
    <source>
        <dbReference type="ARBA" id="ARBA00022448"/>
    </source>
</evidence>
<name>A0AAP2GS50_9BACT</name>
<dbReference type="InterPro" id="IPR039426">
    <property type="entry name" value="TonB-dep_rcpt-like"/>
</dbReference>
<dbReference type="PROSITE" id="PS52016">
    <property type="entry name" value="TONB_DEPENDENT_REC_3"/>
    <property type="match status" value="1"/>
</dbReference>
<dbReference type="AlphaFoldDB" id="A0AAP2GS50"/>
<keyword evidence="5 9" id="KW-0798">TonB box</keyword>
<evidence type="ECO:0000256" key="4">
    <source>
        <dbReference type="ARBA" id="ARBA00022692"/>
    </source>
</evidence>
<dbReference type="InterPro" id="IPR023996">
    <property type="entry name" value="TonB-dep_OMP_SusC/RagA"/>
</dbReference>